<dbReference type="InterPro" id="IPR029787">
    <property type="entry name" value="Nucleotide_cyclase"/>
</dbReference>
<dbReference type="SMART" id="SM00062">
    <property type="entry name" value="PBPb"/>
    <property type="match status" value="1"/>
</dbReference>
<reference evidence="3 4" key="1">
    <citation type="submission" date="2018-05" db="EMBL/GenBank/DDBJ databases">
        <title>Rhodoferax soyangensis sp.nov., isolated from an oligotrophic freshwater lake.</title>
        <authorList>
            <person name="Park M."/>
        </authorList>
    </citation>
    <scope>NUCLEOTIDE SEQUENCE [LARGE SCALE GENOMIC DNA]</scope>
    <source>
        <strain evidence="3 4">IMCC26218</strain>
    </source>
</reference>
<evidence type="ECO:0000256" key="1">
    <source>
        <dbReference type="SAM" id="Phobius"/>
    </source>
</evidence>
<evidence type="ECO:0000313" key="4">
    <source>
        <dbReference type="Proteomes" id="UP000260665"/>
    </source>
</evidence>
<dbReference type="InterPro" id="IPR001638">
    <property type="entry name" value="Solute-binding_3/MltF_N"/>
</dbReference>
<dbReference type="OrthoDB" id="9813903at2"/>
<dbReference type="InterPro" id="IPR052163">
    <property type="entry name" value="DGC-Regulatory_Protein"/>
</dbReference>
<dbReference type="CDD" id="cd00130">
    <property type="entry name" value="PAS"/>
    <property type="match status" value="1"/>
</dbReference>
<dbReference type="SUPFAM" id="SSF55073">
    <property type="entry name" value="Nucleotide cyclase"/>
    <property type="match status" value="1"/>
</dbReference>
<keyword evidence="1" id="KW-0472">Membrane</keyword>
<dbReference type="GO" id="GO:0003824">
    <property type="term" value="F:catalytic activity"/>
    <property type="evidence" value="ECO:0007669"/>
    <property type="project" value="UniProtKB-ARBA"/>
</dbReference>
<name>A0A3E1R726_9BURK</name>
<dbReference type="NCBIfam" id="TIGR00254">
    <property type="entry name" value="GGDEF"/>
    <property type="match status" value="1"/>
</dbReference>
<evidence type="ECO:0000313" key="3">
    <source>
        <dbReference type="EMBL" id="RFO95166.1"/>
    </source>
</evidence>
<keyword evidence="1" id="KW-1133">Transmembrane helix</keyword>
<dbReference type="PANTHER" id="PTHR46663">
    <property type="entry name" value="DIGUANYLATE CYCLASE DGCT-RELATED"/>
    <property type="match status" value="1"/>
</dbReference>
<feature type="transmembrane region" description="Helical" evidence="1">
    <location>
        <begin position="261"/>
        <end position="280"/>
    </location>
</feature>
<dbReference type="InterPro" id="IPR043128">
    <property type="entry name" value="Rev_trsase/Diguanyl_cyclase"/>
</dbReference>
<dbReference type="EMBL" id="QFZK01000021">
    <property type="protein sequence ID" value="RFO95166.1"/>
    <property type="molecule type" value="Genomic_DNA"/>
</dbReference>
<sequence>MTVPARYRAGMFAALVLLVLTHGLAWAQPLVFLGNARIEPVVFARGGSAQGVAVDLTRAMAAHAGLQVDVQAVEWQAAQAQVLAGQADALIQINPSAEREKLYDFSDVLLDSHFHLFVSGGLSAIHDLQSLDGQRVGVEGGGFPIQYLRPHTGIQLVTVPSWHAAFEMLREGKLDAVFVDRWVGEYELSISRMEGITVVEPPLVSSQSRIAVKKGNRLLLERINAGLAGMARDGTRQAILERWQGKQVVYVTRQEYERRNWLLALLAIGFLSLSMAALALHIRVVRRRNAELLQVQAQLKSALEGSTQALDDTRQAKEAMEVLVAEQRAVLSSDFIGLIRVDLQSHTLLWANNAACRMLGYAPGALASLPTRTLFASDEDFAAFSQKAQEILLGGGNLHEEIRQKRRDGSTGWYQISASLLKDSLAVAAIVDVTERKATEDEAAYLAYFDPLTGLANRRMLNSRINLALAQSKRSHKHGALIFLDLDNFKPLNDRYGHELGDLLLQEVANRIVACVREVDTVARFGGDEFVVLLGELDNDRASAAHMVGDVAEKIRKSLATPYALQAPGPGAPVTHLASASIGVALFCNGLPQASELLMQGDAAMYAAKTSGRNVVRFFEAADPAPP</sequence>
<dbReference type="RefSeq" id="WP_117179920.1">
    <property type="nucleotide sequence ID" value="NZ_QFZK01000021.1"/>
</dbReference>
<dbReference type="CDD" id="cd01949">
    <property type="entry name" value="GGDEF"/>
    <property type="match status" value="1"/>
</dbReference>
<organism evidence="3 4">
    <name type="scientific">Rhodoferax lacus</name>
    <dbReference type="NCBI Taxonomy" id="2184758"/>
    <lineage>
        <taxon>Bacteria</taxon>
        <taxon>Pseudomonadati</taxon>
        <taxon>Pseudomonadota</taxon>
        <taxon>Betaproteobacteria</taxon>
        <taxon>Burkholderiales</taxon>
        <taxon>Comamonadaceae</taxon>
        <taxon>Rhodoferax</taxon>
    </lineage>
</organism>
<dbReference type="Gene3D" id="3.30.70.270">
    <property type="match status" value="1"/>
</dbReference>
<dbReference type="SMART" id="SM00267">
    <property type="entry name" value="GGDEF"/>
    <property type="match status" value="1"/>
</dbReference>
<dbReference type="Pfam" id="PF13426">
    <property type="entry name" value="PAS_9"/>
    <property type="match status" value="1"/>
</dbReference>
<keyword evidence="4" id="KW-1185">Reference proteome</keyword>
<dbReference type="PANTHER" id="PTHR46663:SF3">
    <property type="entry name" value="SLL0267 PROTEIN"/>
    <property type="match status" value="1"/>
</dbReference>
<dbReference type="PROSITE" id="PS50887">
    <property type="entry name" value="GGDEF"/>
    <property type="match status" value="1"/>
</dbReference>
<dbReference type="Gene3D" id="3.40.190.10">
    <property type="entry name" value="Periplasmic binding protein-like II"/>
    <property type="match status" value="2"/>
</dbReference>
<comment type="caution">
    <text evidence="3">The sequence shown here is derived from an EMBL/GenBank/DDBJ whole genome shotgun (WGS) entry which is preliminary data.</text>
</comment>
<protein>
    <recommendedName>
        <fullName evidence="2">GGDEF domain-containing protein</fullName>
    </recommendedName>
</protein>
<evidence type="ECO:0000259" key="2">
    <source>
        <dbReference type="PROSITE" id="PS50887"/>
    </source>
</evidence>
<dbReference type="Gene3D" id="3.30.450.20">
    <property type="entry name" value="PAS domain"/>
    <property type="match status" value="1"/>
</dbReference>
<dbReference type="FunFam" id="3.30.70.270:FF:000001">
    <property type="entry name" value="Diguanylate cyclase domain protein"/>
    <property type="match status" value="1"/>
</dbReference>
<accession>A0A3E1R726</accession>
<gene>
    <name evidence="3" type="ORF">DIC66_19855</name>
</gene>
<dbReference type="SUPFAM" id="SSF55785">
    <property type="entry name" value="PYP-like sensor domain (PAS domain)"/>
    <property type="match status" value="1"/>
</dbReference>
<dbReference type="Proteomes" id="UP000260665">
    <property type="component" value="Unassembled WGS sequence"/>
</dbReference>
<dbReference type="InterPro" id="IPR035965">
    <property type="entry name" value="PAS-like_dom_sf"/>
</dbReference>
<dbReference type="NCBIfam" id="TIGR00229">
    <property type="entry name" value="sensory_box"/>
    <property type="match status" value="1"/>
</dbReference>
<dbReference type="SMART" id="SM00091">
    <property type="entry name" value="PAS"/>
    <property type="match status" value="1"/>
</dbReference>
<feature type="domain" description="GGDEF" evidence="2">
    <location>
        <begin position="477"/>
        <end position="621"/>
    </location>
</feature>
<keyword evidence="1" id="KW-0812">Transmembrane</keyword>
<dbReference type="InterPro" id="IPR000014">
    <property type="entry name" value="PAS"/>
</dbReference>
<dbReference type="AlphaFoldDB" id="A0A3E1R726"/>
<dbReference type="Pfam" id="PF00990">
    <property type="entry name" value="GGDEF"/>
    <property type="match status" value="1"/>
</dbReference>
<dbReference type="CDD" id="cd13704">
    <property type="entry name" value="PBP2_HisK"/>
    <property type="match status" value="1"/>
</dbReference>
<dbReference type="SUPFAM" id="SSF53850">
    <property type="entry name" value="Periplasmic binding protein-like II"/>
    <property type="match status" value="1"/>
</dbReference>
<proteinExistence type="predicted"/>
<dbReference type="Pfam" id="PF00497">
    <property type="entry name" value="SBP_bac_3"/>
    <property type="match status" value="1"/>
</dbReference>
<dbReference type="InterPro" id="IPR000160">
    <property type="entry name" value="GGDEF_dom"/>
</dbReference>